<evidence type="ECO:0000313" key="1">
    <source>
        <dbReference type="EMBL" id="WEF35243.1"/>
    </source>
</evidence>
<name>A0ABY8BIQ6_9BURK</name>
<protein>
    <recommendedName>
        <fullName evidence="3">Glycosyltransferase</fullName>
    </recommendedName>
</protein>
<reference evidence="1 2" key="1">
    <citation type="submission" date="2023-02" db="EMBL/GenBank/DDBJ databases">
        <title>Gemone sequence of Telluria chitinolytica ACM 3522T.</title>
        <authorList>
            <person name="Frediansyah A."/>
            <person name="Miess H."/>
            <person name="Gross H."/>
        </authorList>
    </citation>
    <scope>NUCLEOTIDE SEQUENCE [LARGE SCALE GENOMIC DNA]</scope>
    <source>
        <strain evidence="1 2">ACM 3522</strain>
    </source>
</reference>
<dbReference type="Proteomes" id="UP001216510">
    <property type="component" value="Chromosome"/>
</dbReference>
<evidence type="ECO:0008006" key="3">
    <source>
        <dbReference type="Google" id="ProtNLM"/>
    </source>
</evidence>
<keyword evidence="2" id="KW-1185">Reference proteome</keyword>
<sequence>MAAGALPTVDLFIRAYHRDRAWLALALRAIRVHLRGHRRVVVVLPSASAGRMGDLAEQAGIDVAVHYCENWADDYLGQQVTKLHADHYTDADVIVHIDADQLFLAPCDVAQLFDGARVRVDYRATGGRPPGDGWGSCAADFFGQPLSWDLTVPPPLALPRHVYVALRAQCEQRHGVSMPAYALQRGADRFCEFALLRAQALLFAPDCCSWQEQHPLPQCHTFWSRRETPASIAARLPPSLQCAP</sequence>
<dbReference type="RefSeq" id="WP_277417909.1">
    <property type="nucleotide sequence ID" value="NZ_CP119083.1"/>
</dbReference>
<evidence type="ECO:0000313" key="2">
    <source>
        <dbReference type="Proteomes" id="UP001216510"/>
    </source>
</evidence>
<accession>A0ABY8BIQ6</accession>
<organism evidence="1 2">
    <name type="scientific">Pseudoduganella chitinolytica</name>
    <dbReference type="NCBI Taxonomy" id="34070"/>
    <lineage>
        <taxon>Bacteria</taxon>
        <taxon>Pseudomonadati</taxon>
        <taxon>Pseudomonadota</taxon>
        <taxon>Betaproteobacteria</taxon>
        <taxon>Burkholderiales</taxon>
        <taxon>Oxalobacteraceae</taxon>
        <taxon>Telluria group</taxon>
        <taxon>Pseudoduganella</taxon>
    </lineage>
</organism>
<gene>
    <name evidence="1" type="ORF">PX653_10945</name>
</gene>
<dbReference type="EMBL" id="CP119083">
    <property type="protein sequence ID" value="WEF35243.1"/>
    <property type="molecule type" value="Genomic_DNA"/>
</dbReference>
<proteinExistence type="predicted"/>